<evidence type="ECO:0000313" key="1">
    <source>
        <dbReference type="EMBL" id="KKK82362.1"/>
    </source>
</evidence>
<name>A0A0F8YLY1_9ZZZZ</name>
<gene>
    <name evidence="1" type="ORF">LCGC14_2804130</name>
</gene>
<evidence type="ECO:0008006" key="2">
    <source>
        <dbReference type="Google" id="ProtNLM"/>
    </source>
</evidence>
<accession>A0A0F8YLY1</accession>
<organism evidence="1">
    <name type="scientific">marine sediment metagenome</name>
    <dbReference type="NCBI Taxonomy" id="412755"/>
    <lineage>
        <taxon>unclassified sequences</taxon>
        <taxon>metagenomes</taxon>
        <taxon>ecological metagenomes</taxon>
    </lineage>
</organism>
<proteinExistence type="predicted"/>
<dbReference type="AlphaFoldDB" id="A0A0F8YLY1"/>
<comment type="caution">
    <text evidence="1">The sequence shown here is derived from an EMBL/GenBank/DDBJ whole genome shotgun (WGS) entry which is preliminary data.</text>
</comment>
<dbReference type="EMBL" id="LAZR01052709">
    <property type="protein sequence ID" value="KKK82362.1"/>
    <property type="molecule type" value="Genomic_DNA"/>
</dbReference>
<reference evidence="1" key="1">
    <citation type="journal article" date="2015" name="Nature">
        <title>Complex archaea that bridge the gap between prokaryotes and eukaryotes.</title>
        <authorList>
            <person name="Spang A."/>
            <person name="Saw J.H."/>
            <person name="Jorgensen S.L."/>
            <person name="Zaremba-Niedzwiedzka K."/>
            <person name="Martijn J."/>
            <person name="Lind A.E."/>
            <person name="van Eijk R."/>
            <person name="Schleper C."/>
            <person name="Guy L."/>
            <person name="Ettema T.J."/>
        </authorList>
    </citation>
    <scope>NUCLEOTIDE SEQUENCE</scope>
</reference>
<protein>
    <recommendedName>
        <fullName evidence="2">YopX protein domain-containing protein</fullName>
    </recommendedName>
</protein>
<sequence length="197" mass="22015">MDRYYCIHDCGMSNILKGQNKEAWIKEKDVVFMEEQLKDIKECLVKGEGSEFIELIIDRGKDYYDKDGREIIEGDIIYIDNMDAYGVGDNGGILNLEHKTVYAFLSDTDSNIIKVVGRMIDNDVIQSEDVFKDKTGREIVEGDIFIAGGFSDGNQGIYVMGSKGKVFNLPTGLTYDSIDNINSNISANILEVVGKVI</sequence>